<proteinExistence type="predicted"/>
<dbReference type="InterPro" id="IPR006202">
    <property type="entry name" value="Neur_chan_lig-bd"/>
</dbReference>
<dbReference type="CDD" id="cd18989">
    <property type="entry name" value="LGIC_ECD_cation"/>
    <property type="match status" value="1"/>
</dbReference>
<protein>
    <submittedName>
        <fullName evidence="2">Neuronal acetylcholine receptor subunit alpha-3</fullName>
    </submittedName>
</protein>
<dbReference type="InterPro" id="IPR036734">
    <property type="entry name" value="Neur_chan_lig-bd_sf"/>
</dbReference>
<dbReference type="Gene3D" id="2.70.170.10">
    <property type="entry name" value="Neurotransmitter-gated ion-channel ligand-binding domain"/>
    <property type="match status" value="1"/>
</dbReference>
<dbReference type="AlphaFoldDB" id="A0A210R3H0"/>
<evidence type="ECO:0000259" key="1">
    <source>
        <dbReference type="Pfam" id="PF02931"/>
    </source>
</evidence>
<sequence>MSLYEELLGGYKTSFRPGINYMYLERPLILSVSFALKTIKTFDELNSKFSIVGNFRFGWYDERLIWNPKQYNGITFMSFKEKDVWIPPIGYLICYDNVDLLGDSDHIISFSYNGKFTWVPPQILDSVCNAYIM</sequence>
<organism evidence="2 3">
    <name type="scientific">Mizuhopecten yessoensis</name>
    <name type="common">Japanese scallop</name>
    <name type="synonym">Patinopecten yessoensis</name>
    <dbReference type="NCBI Taxonomy" id="6573"/>
    <lineage>
        <taxon>Eukaryota</taxon>
        <taxon>Metazoa</taxon>
        <taxon>Spiralia</taxon>
        <taxon>Lophotrochozoa</taxon>
        <taxon>Mollusca</taxon>
        <taxon>Bivalvia</taxon>
        <taxon>Autobranchia</taxon>
        <taxon>Pteriomorphia</taxon>
        <taxon>Pectinida</taxon>
        <taxon>Pectinoidea</taxon>
        <taxon>Pectinidae</taxon>
        <taxon>Mizuhopecten</taxon>
    </lineage>
</organism>
<gene>
    <name evidence="2" type="ORF">KP79_PYT00234</name>
</gene>
<evidence type="ECO:0000313" key="3">
    <source>
        <dbReference type="Proteomes" id="UP000242188"/>
    </source>
</evidence>
<comment type="caution">
    <text evidence="2">The sequence shown here is derived from an EMBL/GenBank/DDBJ whole genome shotgun (WGS) entry which is preliminary data.</text>
</comment>
<dbReference type="Proteomes" id="UP000242188">
    <property type="component" value="Unassembled WGS sequence"/>
</dbReference>
<reference evidence="2 3" key="1">
    <citation type="journal article" date="2017" name="Nat. Ecol. Evol.">
        <title>Scallop genome provides insights into evolution of bilaterian karyotype and development.</title>
        <authorList>
            <person name="Wang S."/>
            <person name="Zhang J."/>
            <person name="Jiao W."/>
            <person name="Li J."/>
            <person name="Xun X."/>
            <person name="Sun Y."/>
            <person name="Guo X."/>
            <person name="Huan P."/>
            <person name="Dong B."/>
            <person name="Zhang L."/>
            <person name="Hu X."/>
            <person name="Sun X."/>
            <person name="Wang J."/>
            <person name="Zhao C."/>
            <person name="Wang Y."/>
            <person name="Wang D."/>
            <person name="Huang X."/>
            <person name="Wang R."/>
            <person name="Lv J."/>
            <person name="Li Y."/>
            <person name="Zhang Z."/>
            <person name="Liu B."/>
            <person name="Lu W."/>
            <person name="Hui Y."/>
            <person name="Liang J."/>
            <person name="Zhou Z."/>
            <person name="Hou R."/>
            <person name="Li X."/>
            <person name="Liu Y."/>
            <person name="Li H."/>
            <person name="Ning X."/>
            <person name="Lin Y."/>
            <person name="Zhao L."/>
            <person name="Xing Q."/>
            <person name="Dou J."/>
            <person name="Li Y."/>
            <person name="Mao J."/>
            <person name="Guo H."/>
            <person name="Dou H."/>
            <person name="Li T."/>
            <person name="Mu C."/>
            <person name="Jiang W."/>
            <person name="Fu Q."/>
            <person name="Fu X."/>
            <person name="Miao Y."/>
            <person name="Liu J."/>
            <person name="Yu Q."/>
            <person name="Li R."/>
            <person name="Liao H."/>
            <person name="Li X."/>
            <person name="Kong Y."/>
            <person name="Jiang Z."/>
            <person name="Chourrout D."/>
            <person name="Li R."/>
            <person name="Bao Z."/>
        </authorList>
    </citation>
    <scope>NUCLEOTIDE SEQUENCE [LARGE SCALE GENOMIC DNA]</scope>
    <source>
        <strain evidence="2 3">PY_sf001</strain>
    </source>
</reference>
<dbReference type="EMBL" id="NEDP02000622">
    <property type="protein sequence ID" value="OWF55557.1"/>
    <property type="molecule type" value="Genomic_DNA"/>
</dbReference>
<accession>A0A210R3H0</accession>
<dbReference type="SUPFAM" id="SSF63712">
    <property type="entry name" value="Nicotinic receptor ligand binding domain-like"/>
    <property type="match status" value="1"/>
</dbReference>
<dbReference type="STRING" id="6573.A0A210R3H0"/>
<feature type="domain" description="Neurotransmitter-gated ion-channel ligand-binding" evidence="1">
    <location>
        <begin position="2"/>
        <end position="129"/>
    </location>
</feature>
<keyword evidence="3" id="KW-1185">Reference proteome</keyword>
<keyword evidence="2" id="KW-0675">Receptor</keyword>
<dbReference type="Pfam" id="PF02931">
    <property type="entry name" value="Neur_chan_LBD"/>
    <property type="match status" value="1"/>
</dbReference>
<dbReference type="GO" id="GO:0016020">
    <property type="term" value="C:membrane"/>
    <property type="evidence" value="ECO:0007669"/>
    <property type="project" value="InterPro"/>
</dbReference>
<name>A0A210R3H0_MIZYE</name>
<evidence type="ECO:0000313" key="2">
    <source>
        <dbReference type="EMBL" id="OWF55557.1"/>
    </source>
</evidence>
<dbReference type="GO" id="GO:0005230">
    <property type="term" value="F:extracellular ligand-gated monoatomic ion channel activity"/>
    <property type="evidence" value="ECO:0007669"/>
    <property type="project" value="InterPro"/>
</dbReference>